<dbReference type="InterPro" id="IPR002901">
    <property type="entry name" value="MGlyc_endo_b_GlcNAc-like_dom"/>
</dbReference>
<keyword evidence="1" id="KW-0929">Antimicrobial</keyword>
<dbReference type="SMART" id="SM00047">
    <property type="entry name" value="LYZ2"/>
    <property type="match status" value="1"/>
</dbReference>
<dbReference type="SUPFAM" id="SSF47090">
    <property type="entry name" value="PGBD-like"/>
    <property type="match status" value="1"/>
</dbReference>
<dbReference type="Pfam" id="PF13529">
    <property type="entry name" value="Peptidase_C39_2"/>
    <property type="match status" value="1"/>
</dbReference>
<evidence type="ECO:0000256" key="4">
    <source>
        <dbReference type="ARBA" id="ARBA00032108"/>
    </source>
</evidence>
<evidence type="ECO:0000313" key="8">
    <source>
        <dbReference type="Proteomes" id="UP000028725"/>
    </source>
</evidence>
<dbReference type="GO" id="GO:0031640">
    <property type="term" value="P:killing of cells of another organism"/>
    <property type="evidence" value="ECO:0007669"/>
    <property type="project" value="UniProtKB-KW"/>
</dbReference>
<dbReference type="Pfam" id="PF01476">
    <property type="entry name" value="LysM"/>
    <property type="match status" value="1"/>
</dbReference>
<feature type="compositionally biased region" description="Low complexity" evidence="5">
    <location>
        <begin position="274"/>
        <end position="288"/>
    </location>
</feature>
<dbReference type="Gene3D" id="1.10.101.10">
    <property type="entry name" value="PGBD-like superfamily/PGBD"/>
    <property type="match status" value="1"/>
</dbReference>
<feature type="compositionally biased region" description="Low complexity" evidence="5">
    <location>
        <begin position="389"/>
        <end position="405"/>
    </location>
</feature>
<accession>A0A085WLU1</accession>
<evidence type="ECO:0000259" key="6">
    <source>
        <dbReference type="PROSITE" id="PS51782"/>
    </source>
</evidence>
<dbReference type="InterPro" id="IPR036366">
    <property type="entry name" value="PGBDSf"/>
</dbReference>
<evidence type="ECO:0000256" key="1">
    <source>
        <dbReference type="ARBA" id="ARBA00022529"/>
    </source>
</evidence>
<dbReference type="InterPro" id="IPR039564">
    <property type="entry name" value="Peptidase_C39-like"/>
</dbReference>
<evidence type="ECO:0000256" key="5">
    <source>
        <dbReference type="SAM" id="MobiDB-lite"/>
    </source>
</evidence>
<keyword evidence="7" id="KW-0966">Cell projection</keyword>
<dbReference type="InterPro" id="IPR002477">
    <property type="entry name" value="Peptidoglycan-bd-like"/>
</dbReference>
<dbReference type="PATRIC" id="fig|394096.3.peg.3930"/>
<dbReference type="SUPFAM" id="SSF54106">
    <property type="entry name" value="LysM domain"/>
    <property type="match status" value="1"/>
</dbReference>
<dbReference type="InterPro" id="IPR036779">
    <property type="entry name" value="LysM_dom_sf"/>
</dbReference>
<dbReference type="Gene3D" id="3.90.70.10">
    <property type="entry name" value="Cysteine proteinases"/>
    <property type="match status" value="1"/>
</dbReference>
<feature type="compositionally biased region" description="Polar residues" evidence="5">
    <location>
        <begin position="87"/>
        <end position="96"/>
    </location>
</feature>
<name>A0A085WLU1_9BACT</name>
<keyword evidence="7" id="KW-0969">Cilium</keyword>
<dbReference type="InterPro" id="IPR018392">
    <property type="entry name" value="LysM"/>
</dbReference>
<feature type="region of interest" description="Disordered" evidence="5">
    <location>
        <begin position="33"/>
        <end position="108"/>
    </location>
</feature>
<keyword evidence="7" id="KW-0282">Flagellum</keyword>
<dbReference type="InterPro" id="IPR051056">
    <property type="entry name" value="Glycosyl_Hydrolase_73"/>
</dbReference>
<evidence type="ECO:0000313" key="7">
    <source>
        <dbReference type="EMBL" id="KFE68654.1"/>
    </source>
</evidence>
<feature type="region of interest" description="Disordered" evidence="5">
    <location>
        <begin position="244"/>
        <end position="307"/>
    </location>
</feature>
<keyword evidence="8" id="KW-1185">Reference proteome</keyword>
<proteinExistence type="predicted"/>
<dbReference type="Gene3D" id="3.10.350.10">
    <property type="entry name" value="LysM domain"/>
    <property type="match status" value="1"/>
</dbReference>
<dbReference type="AlphaFoldDB" id="A0A085WLU1"/>
<dbReference type="PANTHER" id="PTHR33308:SF9">
    <property type="entry name" value="PEPTIDOGLYCAN HYDROLASE FLGJ"/>
    <property type="match status" value="1"/>
</dbReference>
<feature type="compositionally biased region" description="Polar residues" evidence="5">
    <location>
        <begin position="33"/>
        <end position="43"/>
    </location>
</feature>
<dbReference type="STRING" id="394096.DB31_7891"/>
<dbReference type="Pfam" id="PF01832">
    <property type="entry name" value="Glucosaminidase"/>
    <property type="match status" value="1"/>
</dbReference>
<dbReference type="PANTHER" id="PTHR33308">
    <property type="entry name" value="PEPTIDOGLYCAN HYDROLASE FLGJ"/>
    <property type="match status" value="1"/>
</dbReference>
<dbReference type="RefSeq" id="WP_157232056.1">
    <property type="nucleotide sequence ID" value="NZ_JMCB01000006.1"/>
</dbReference>
<dbReference type="Gene3D" id="4.10.80.30">
    <property type="entry name" value="DNA polymerase, domain 6"/>
    <property type="match status" value="1"/>
</dbReference>
<dbReference type="InterPro" id="IPR036365">
    <property type="entry name" value="PGBD-like_sf"/>
</dbReference>
<keyword evidence="3" id="KW-0378">Hydrolase</keyword>
<keyword evidence="2" id="KW-0081">Bacteriolytic enzyme</keyword>
<dbReference type="GO" id="GO:0042742">
    <property type="term" value="P:defense response to bacterium"/>
    <property type="evidence" value="ECO:0007669"/>
    <property type="project" value="UniProtKB-KW"/>
</dbReference>
<gene>
    <name evidence="7" type="ORF">DB31_7891</name>
</gene>
<feature type="region of interest" description="Disordered" evidence="5">
    <location>
        <begin position="387"/>
        <end position="412"/>
    </location>
</feature>
<dbReference type="Pfam" id="PF01471">
    <property type="entry name" value="PG_binding_1"/>
    <property type="match status" value="1"/>
</dbReference>
<sequence length="564" mass="58118">MTVYSVRSGDTLNALAKRFNTSVSEIAKANNITNPNKISTGQKLTIPDGFDRPTTKPTQSGGSSSGGGSSAPAQAAGNGGPVRDSNGRQYQTSSDGTPMYKQGDAEWGSRALGTGSSISAAGCAMTATSMAVSKISGQAINPGQMDKYLDSHGGYVGNGLVWDKAAQAAGLHASKQGWSLDTINKQVDAGRPVVIGVDYKAGSGGGANGTDHWITVTGRGKEGGKDVYFANDPATGKQITLRNEGGRLVGGPSNYKSTGELVTFSGGNPPKPGTTPSTPATPSTPSTGGTTGTGGTQAPAANATSLKGVTIPSANLKRGDTGPQVEQLQQALVKAGYMTSAQVNTGPGTFGPKTEAAVKKFQADHGVESIGQYGPKTRAAFEKLGAKVGGSTPSTPTTPTTPTGPIGDLPKTGNAFIDRVAADAIKSQRQTGVPASVTLAQAMLESGSGKSGLATKGNNFFGIKGEGPAGHVTMPTKEFLNGKWVTVDANFRKYNSPAESFADHGKFLRDNKRYANAFKHTDDAAQFAKEIHKAGYATDPEYSNKLISIINKYGLERFDQIGRQ</sequence>
<dbReference type="Gene3D" id="1.10.530.10">
    <property type="match status" value="1"/>
</dbReference>
<reference evidence="7 8" key="1">
    <citation type="submission" date="2014-04" db="EMBL/GenBank/DDBJ databases">
        <title>Genome assembly of Hyalangium minutum DSM 14724.</title>
        <authorList>
            <person name="Sharma G."/>
            <person name="Subramanian S."/>
        </authorList>
    </citation>
    <scope>NUCLEOTIDE SEQUENCE [LARGE SCALE GENOMIC DNA]</scope>
    <source>
        <strain evidence="7 8">DSM 14724</strain>
    </source>
</reference>
<feature type="domain" description="LysM" evidence="6">
    <location>
        <begin position="2"/>
        <end position="46"/>
    </location>
</feature>
<organism evidence="7 8">
    <name type="scientific">Hyalangium minutum</name>
    <dbReference type="NCBI Taxonomy" id="394096"/>
    <lineage>
        <taxon>Bacteria</taxon>
        <taxon>Pseudomonadati</taxon>
        <taxon>Myxococcota</taxon>
        <taxon>Myxococcia</taxon>
        <taxon>Myxococcales</taxon>
        <taxon>Cystobacterineae</taxon>
        <taxon>Archangiaceae</taxon>
        <taxon>Hyalangium</taxon>
    </lineage>
</organism>
<comment type="caution">
    <text evidence="7">The sequence shown here is derived from an EMBL/GenBank/DDBJ whole genome shotgun (WGS) entry which is preliminary data.</text>
</comment>
<protein>
    <recommendedName>
        <fullName evidence="4">Peptidoglycan hydrolase</fullName>
    </recommendedName>
</protein>
<dbReference type="CDD" id="cd00118">
    <property type="entry name" value="LysM"/>
    <property type="match status" value="1"/>
</dbReference>
<evidence type="ECO:0000256" key="3">
    <source>
        <dbReference type="ARBA" id="ARBA00022801"/>
    </source>
</evidence>
<dbReference type="EMBL" id="JMCB01000006">
    <property type="protein sequence ID" value="KFE68654.1"/>
    <property type="molecule type" value="Genomic_DNA"/>
</dbReference>
<dbReference type="GO" id="GO:0004040">
    <property type="term" value="F:amidase activity"/>
    <property type="evidence" value="ECO:0007669"/>
    <property type="project" value="InterPro"/>
</dbReference>
<dbReference type="PROSITE" id="PS51782">
    <property type="entry name" value="LYSM"/>
    <property type="match status" value="1"/>
</dbReference>
<dbReference type="SMART" id="SM00257">
    <property type="entry name" value="LysM"/>
    <property type="match status" value="1"/>
</dbReference>
<dbReference type="Proteomes" id="UP000028725">
    <property type="component" value="Unassembled WGS sequence"/>
</dbReference>
<evidence type="ECO:0000256" key="2">
    <source>
        <dbReference type="ARBA" id="ARBA00022638"/>
    </source>
</evidence>
<dbReference type="PRINTS" id="PR01002">
    <property type="entry name" value="FLGFLGJ"/>
</dbReference>
<dbReference type="OrthoDB" id="9781970at2"/>